<dbReference type="InterPro" id="IPR050482">
    <property type="entry name" value="Sensor_HK_TwoCompSys"/>
</dbReference>
<sequence>MVLLQRPLSWNSSMVLLTYPSFRLLLYLEWLLLATALFMEVLLPFEFSWSLLVRVVAIATFSLMGLRLPMVKLETKLFYTALEFVLILLPTTQHSLSSRSVFLLCLVLVMRSCLIFKRSGQLLVLGLSLLSYGTLVLSRPIVADKFMREKLIAMSLDWRLSNILLFSLTLVFALLLINALLAERQSREQLEIAHLQLEITNQQLCQYALRIEDQATLQERNRIAREIHDGLGHTLVAQTIQINNTLLFWESNNDKALTFLKQAKELGAEALLEIRRSLSLLRSNPLQGQSLQSAIEKLLTDFHQTTGIEPSCKIDVPHTLPTEINTALYRIVQESLTNICKHAQATSVTVRLLARTGMIHLSIEDNGKGFNPTQNTTGFGLQGMRERAVALGAQLNLQSQLGTGCCISVSLPLSKLLVF</sequence>
<dbReference type="PhylomeDB" id="B2J2K6"/>
<keyword evidence="9" id="KW-0472">Membrane</keyword>
<dbReference type="STRING" id="63737.Npun_F1775"/>
<evidence type="ECO:0000256" key="8">
    <source>
        <dbReference type="ARBA" id="ARBA00023012"/>
    </source>
</evidence>
<evidence type="ECO:0000259" key="10">
    <source>
        <dbReference type="PROSITE" id="PS50109"/>
    </source>
</evidence>
<proteinExistence type="predicted"/>
<keyword evidence="7" id="KW-0067">ATP-binding</keyword>
<dbReference type="AlphaFoldDB" id="B2J2K6"/>
<gene>
    <name evidence="11" type="ordered locus">Npun_F1775</name>
</gene>
<evidence type="ECO:0000313" key="11">
    <source>
        <dbReference type="EMBL" id="ACC80437.1"/>
    </source>
</evidence>
<dbReference type="GO" id="GO:0016020">
    <property type="term" value="C:membrane"/>
    <property type="evidence" value="ECO:0007669"/>
    <property type="project" value="InterPro"/>
</dbReference>
<dbReference type="Pfam" id="PF02518">
    <property type="entry name" value="HATPase_c"/>
    <property type="match status" value="1"/>
</dbReference>
<evidence type="ECO:0000256" key="6">
    <source>
        <dbReference type="ARBA" id="ARBA00022777"/>
    </source>
</evidence>
<comment type="catalytic activity">
    <reaction evidence="1">
        <text>ATP + protein L-histidine = ADP + protein N-phospho-L-histidine.</text>
        <dbReference type="EC" id="2.7.13.3"/>
    </reaction>
</comment>
<dbReference type="GO" id="GO:0046983">
    <property type="term" value="F:protein dimerization activity"/>
    <property type="evidence" value="ECO:0007669"/>
    <property type="project" value="InterPro"/>
</dbReference>
<reference evidence="11 12" key="2">
    <citation type="journal article" date="2013" name="Plant Physiol.">
        <title>A Nostoc punctiforme Sugar Transporter Necessary to Establish a Cyanobacterium-Plant Symbiosis.</title>
        <authorList>
            <person name="Ekman M."/>
            <person name="Picossi S."/>
            <person name="Campbell E.L."/>
            <person name="Meeks J.C."/>
            <person name="Flores E."/>
        </authorList>
    </citation>
    <scope>NUCLEOTIDE SEQUENCE [LARGE SCALE GENOMIC DNA]</scope>
    <source>
        <strain evidence="12">ATCC 29133 / PCC 73102</strain>
    </source>
</reference>
<organism evidence="11 12">
    <name type="scientific">Nostoc punctiforme (strain ATCC 29133 / PCC 73102)</name>
    <dbReference type="NCBI Taxonomy" id="63737"/>
    <lineage>
        <taxon>Bacteria</taxon>
        <taxon>Bacillati</taxon>
        <taxon>Cyanobacteriota</taxon>
        <taxon>Cyanophyceae</taxon>
        <taxon>Nostocales</taxon>
        <taxon>Nostocaceae</taxon>
        <taxon>Nostoc</taxon>
    </lineage>
</organism>
<keyword evidence="12" id="KW-1185">Reference proteome</keyword>
<keyword evidence="6 11" id="KW-0418">Kinase</keyword>
<evidence type="ECO:0000256" key="1">
    <source>
        <dbReference type="ARBA" id="ARBA00000085"/>
    </source>
</evidence>
<dbReference type="GO" id="GO:0000155">
    <property type="term" value="F:phosphorelay sensor kinase activity"/>
    <property type="evidence" value="ECO:0007669"/>
    <property type="project" value="InterPro"/>
</dbReference>
<evidence type="ECO:0000256" key="3">
    <source>
        <dbReference type="ARBA" id="ARBA00022553"/>
    </source>
</evidence>
<dbReference type="GO" id="GO:0005524">
    <property type="term" value="F:ATP binding"/>
    <property type="evidence" value="ECO:0007669"/>
    <property type="project" value="UniProtKB-KW"/>
</dbReference>
<dbReference type="CDD" id="cd16917">
    <property type="entry name" value="HATPase_UhpB-NarQ-NarX-like"/>
    <property type="match status" value="1"/>
</dbReference>
<dbReference type="PANTHER" id="PTHR24421">
    <property type="entry name" value="NITRATE/NITRITE SENSOR PROTEIN NARX-RELATED"/>
    <property type="match status" value="1"/>
</dbReference>
<dbReference type="Gene3D" id="3.30.565.10">
    <property type="entry name" value="Histidine kinase-like ATPase, C-terminal domain"/>
    <property type="match status" value="1"/>
</dbReference>
<dbReference type="HOGENOM" id="CLU_000445_20_15_3"/>
<dbReference type="SMART" id="SM00387">
    <property type="entry name" value="HATPase_c"/>
    <property type="match status" value="1"/>
</dbReference>
<evidence type="ECO:0000313" key="12">
    <source>
        <dbReference type="Proteomes" id="UP000001191"/>
    </source>
</evidence>
<dbReference type="InterPro" id="IPR011712">
    <property type="entry name" value="Sig_transdc_His_kin_sub3_dim/P"/>
</dbReference>
<dbReference type="eggNOG" id="COG4585">
    <property type="taxonomic scope" value="Bacteria"/>
</dbReference>
<dbReference type="PANTHER" id="PTHR24421:SF10">
    <property type="entry name" value="NITRATE_NITRITE SENSOR PROTEIN NARQ"/>
    <property type="match status" value="1"/>
</dbReference>
<dbReference type="SUPFAM" id="SSF55874">
    <property type="entry name" value="ATPase domain of HSP90 chaperone/DNA topoisomerase II/histidine kinase"/>
    <property type="match status" value="1"/>
</dbReference>
<dbReference type="PROSITE" id="PS50109">
    <property type="entry name" value="HIS_KIN"/>
    <property type="match status" value="1"/>
</dbReference>
<evidence type="ECO:0000256" key="4">
    <source>
        <dbReference type="ARBA" id="ARBA00022679"/>
    </source>
</evidence>
<evidence type="ECO:0000256" key="7">
    <source>
        <dbReference type="ARBA" id="ARBA00022840"/>
    </source>
</evidence>
<feature type="transmembrane region" description="Helical" evidence="9">
    <location>
        <begin position="51"/>
        <end position="70"/>
    </location>
</feature>
<name>B2J2K6_NOSP7</name>
<keyword evidence="4" id="KW-0808">Transferase</keyword>
<dbReference type="InterPro" id="IPR003594">
    <property type="entry name" value="HATPase_dom"/>
</dbReference>
<dbReference type="Proteomes" id="UP000001191">
    <property type="component" value="Chromosome"/>
</dbReference>
<dbReference type="Pfam" id="PF07730">
    <property type="entry name" value="HisKA_3"/>
    <property type="match status" value="1"/>
</dbReference>
<protein>
    <recommendedName>
        <fullName evidence="2">histidine kinase</fullName>
        <ecNumber evidence="2">2.7.13.3</ecNumber>
    </recommendedName>
</protein>
<keyword evidence="9" id="KW-0812">Transmembrane</keyword>
<dbReference type="KEGG" id="npu:Npun_F1775"/>
<feature type="transmembrane region" description="Helical" evidence="9">
    <location>
        <begin position="163"/>
        <end position="181"/>
    </location>
</feature>
<keyword evidence="8" id="KW-0902">Two-component regulatory system</keyword>
<feature type="transmembrane region" description="Helical" evidence="9">
    <location>
        <begin position="123"/>
        <end position="143"/>
    </location>
</feature>
<dbReference type="InterPro" id="IPR036890">
    <property type="entry name" value="HATPase_C_sf"/>
</dbReference>
<accession>B2J2K6</accession>
<dbReference type="EnsemblBacteria" id="ACC80437">
    <property type="protein sequence ID" value="ACC80437"/>
    <property type="gene ID" value="Npun_F1775"/>
</dbReference>
<evidence type="ECO:0000256" key="2">
    <source>
        <dbReference type="ARBA" id="ARBA00012438"/>
    </source>
</evidence>
<evidence type="ECO:0000256" key="5">
    <source>
        <dbReference type="ARBA" id="ARBA00022741"/>
    </source>
</evidence>
<keyword evidence="5" id="KW-0547">Nucleotide-binding</keyword>
<dbReference type="Gene3D" id="1.20.5.1930">
    <property type="match status" value="1"/>
</dbReference>
<keyword evidence="3" id="KW-0597">Phosphoprotein</keyword>
<dbReference type="InterPro" id="IPR005467">
    <property type="entry name" value="His_kinase_dom"/>
</dbReference>
<evidence type="ECO:0000256" key="9">
    <source>
        <dbReference type="SAM" id="Phobius"/>
    </source>
</evidence>
<dbReference type="EMBL" id="CP001037">
    <property type="protein sequence ID" value="ACC80437.1"/>
    <property type="molecule type" value="Genomic_DNA"/>
</dbReference>
<feature type="transmembrane region" description="Helical" evidence="9">
    <location>
        <begin position="24"/>
        <end position="45"/>
    </location>
</feature>
<reference evidence="12" key="1">
    <citation type="submission" date="2008-04" db="EMBL/GenBank/DDBJ databases">
        <title>Complete sequence of chromosome of Nostoc punctiforme ATCC 29133.</title>
        <authorList>
            <consortium name="US DOE Joint Genome Institute"/>
            <person name="Copeland A."/>
            <person name="Lucas S."/>
            <person name="Lapidus A."/>
            <person name="Glavina del Rio T."/>
            <person name="Dalin E."/>
            <person name="Tice H."/>
            <person name="Pitluck S."/>
            <person name="Chain P."/>
            <person name="Malfatti S."/>
            <person name="Shin M."/>
            <person name="Vergez L."/>
            <person name="Schmutz J."/>
            <person name="Larimer F."/>
            <person name="Land M."/>
            <person name="Hauser L."/>
            <person name="Kyrpides N."/>
            <person name="Kim E."/>
            <person name="Meeks J.C."/>
            <person name="Elhai J."/>
            <person name="Campbell E.L."/>
            <person name="Thiel T."/>
            <person name="Longmire J."/>
            <person name="Potts M."/>
            <person name="Atlas R."/>
        </authorList>
    </citation>
    <scope>NUCLEOTIDE SEQUENCE [LARGE SCALE GENOMIC DNA]</scope>
    <source>
        <strain evidence="12">ATCC 29133 / PCC 73102</strain>
    </source>
</reference>
<feature type="domain" description="Histidine kinase" evidence="10">
    <location>
        <begin position="328"/>
        <end position="415"/>
    </location>
</feature>
<keyword evidence="9" id="KW-1133">Transmembrane helix</keyword>
<dbReference type="EC" id="2.7.13.3" evidence="2"/>